<dbReference type="InterPro" id="IPR036259">
    <property type="entry name" value="MFS_trans_sf"/>
</dbReference>
<dbReference type="InterPro" id="IPR011701">
    <property type="entry name" value="MFS"/>
</dbReference>
<gene>
    <name evidence="2" type="ORF">SVUK_LOCUS19072</name>
</gene>
<evidence type="ECO:0000313" key="3">
    <source>
        <dbReference type="Proteomes" id="UP000270094"/>
    </source>
</evidence>
<proteinExistence type="predicted"/>
<keyword evidence="1" id="KW-0472">Membrane</keyword>
<accession>A0A3P7JYM5</accession>
<dbReference type="Pfam" id="PF07690">
    <property type="entry name" value="MFS_1"/>
    <property type="match status" value="1"/>
</dbReference>
<feature type="transmembrane region" description="Helical" evidence="1">
    <location>
        <begin position="130"/>
        <end position="155"/>
    </location>
</feature>
<organism evidence="2 3">
    <name type="scientific">Strongylus vulgaris</name>
    <name type="common">Blood worm</name>
    <dbReference type="NCBI Taxonomy" id="40348"/>
    <lineage>
        <taxon>Eukaryota</taxon>
        <taxon>Metazoa</taxon>
        <taxon>Ecdysozoa</taxon>
        <taxon>Nematoda</taxon>
        <taxon>Chromadorea</taxon>
        <taxon>Rhabditida</taxon>
        <taxon>Rhabditina</taxon>
        <taxon>Rhabditomorpha</taxon>
        <taxon>Strongyloidea</taxon>
        <taxon>Strongylidae</taxon>
        <taxon>Strongylus</taxon>
    </lineage>
</organism>
<feature type="transmembrane region" description="Helical" evidence="1">
    <location>
        <begin position="40"/>
        <end position="63"/>
    </location>
</feature>
<feature type="transmembrane region" description="Helical" evidence="1">
    <location>
        <begin position="12"/>
        <end position="33"/>
    </location>
</feature>
<name>A0A3P7JYM5_STRVU</name>
<keyword evidence="1" id="KW-0812">Transmembrane</keyword>
<dbReference type="EMBL" id="UYYB01127363">
    <property type="protein sequence ID" value="VDM84074.1"/>
    <property type="molecule type" value="Genomic_DNA"/>
</dbReference>
<evidence type="ECO:0000313" key="2">
    <source>
        <dbReference type="EMBL" id="VDM84074.1"/>
    </source>
</evidence>
<dbReference type="SUPFAM" id="SSF103473">
    <property type="entry name" value="MFS general substrate transporter"/>
    <property type="match status" value="1"/>
</dbReference>
<dbReference type="Proteomes" id="UP000270094">
    <property type="component" value="Unassembled WGS sequence"/>
</dbReference>
<dbReference type="Gene3D" id="1.20.1250.20">
    <property type="entry name" value="MFS general substrate transporter like domains"/>
    <property type="match status" value="1"/>
</dbReference>
<keyword evidence="3" id="KW-1185">Reference proteome</keyword>
<protein>
    <recommendedName>
        <fullName evidence="4">Major facilitator superfamily (MFS) profile domain-containing protein</fullName>
    </recommendedName>
</protein>
<dbReference type="GO" id="GO:0022857">
    <property type="term" value="F:transmembrane transporter activity"/>
    <property type="evidence" value="ECO:0007669"/>
    <property type="project" value="InterPro"/>
</dbReference>
<feature type="transmembrane region" description="Helical" evidence="1">
    <location>
        <begin position="69"/>
        <end position="92"/>
    </location>
</feature>
<evidence type="ECO:0008006" key="4">
    <source>
        <dbReference type="Google" id="ProtNLM"/>
    </source>
</evidence>
<dbReference type="OrthoDB" id="6509908at2759"/>
<dbReference type="AlphaFoldDB" id="A0A3P7JYM5"/>
<evidence type="ECO:0000256" key="1">
    <source>
        <dbReference type="SAM" id="Phobius"/>
    </source>
</evidence>
<sequence>MRQSDISQPEVVYSYHGIASIIGRALLTLLLGLTKVHIAVVMICNYIIAQTAISSAAFCYTIWPFRIQNFFSGFGIGLFQATIAQFLLLIVGPSQLPGALGYTNLLNGAAAFVAVQIAGTVTQKYHSIRAAFYITIIFGMTAVIVAILNSAFILVRQRAARKKAEKSAEIPELRAMLQTSEE</sequence>
<reference evidence="2 3" key="1">
    <citation type="submission" date="2018-11" db="EMBL/GenBank/DDBJ databases">
        <authorList>
            <consortium name="Pathogen Informatics"/>
        </authorList>
    </citation>
    <scope>NUCLEOTIDE SEQUENCE [LARGE SCALE GENOMIC DNA]</scope>
</reference>
<keyword evidence="1" id="KW-1133">Transmembrane helix</keyword>